<evidence type="ECO:0000313" key="2">
    <source>
        <dbReference type="EMBL" id="TNX93622.1"/>
    </source>
</evidence>
<comment type="caution">
    <text evidence="2">The sequence shown here is derived from an EMBL/GenBank/DDBJ whole genome shotgun (WGS) entry which is preliminary data.</text>
</comment>
<name>A0A8H2K3J6_ACIRA</name>
<gene>
    <name evidence="2" type="ORF">FHY67_04060</name>
</gene>
<dbReference type="RefSeq" id="WP_005025190.1">
    <property type="nucleotide sequence ID" value="NZ_CP027365.1"/>
</dbReference>
<keyword evidence="1" id="KW-1133">Transmembrane helix</keyword>
<dbReference type="AlphaFoldDB" id="A0A8H2K3J6"/>
<organism evidence="2 3">
    <name type="scientific">Acinetobacter radioresistens</name>
    <dbReference type="NCBI Taxonomy" id="40216"/>
    <lineage>
        <taxon>Bacteria</taxon>
        <taxon>Pseudomonadati</taxon>
        <taxon>Pseudomonadota</taxon>
        <taxon>Gammaproteobacteria</taxon>
        <taxon>Moraxellales</taxon>
        <taxon>Moraxellaceae</taxon>
        <taxon>Acinetobacter</taxon>
    </lineage>
</organism>
<feature type="transmembrane region" description="Helical" evidence="1">
    <location>
        <begin position="36"/>
        <end position="61"/>
    </location>
</feature>
<evidence type="ECO:0000313" key="3">
    <source>
        <dbReference type="Proteomes" id="UP000314285"/>
    </source>
</evidence>
<feature type="transmembrane region" description="Helical" evidence="1">
    <location>
        <begin position="6"/>
        <end position="24"/>
    </location>
</feature>
<reference evidence="2 3" key="1">
    <citation type="submission" date="2019-06" db="EMBL/GenBank/DDBJ databases">
        <title>Genome of Acinetobacter radioresistens APH1, a phenol degrading strain.</title>
        <authorList>
            <person name="Liu Y."/>
        </authorList>
    </citation>
    <scope>NUCLEOTIDE SEQUENCE [LARGE SCALE GENOMIC DNA]</scope>
    <source>
        <strain evidence="2 3">APH1</strain>
    </source>
</reference>
<dbReference type="Proteomes" id="UP000314285">
    <property type="component" value="Unassembled WGS sequence"/>
</dbReference>
<sequence>MLKKILATFIGVFLTLSSLIILYWRDVQYEPERQDFLIYFGLLPLAITCLLLSPWLIYLAYQAYQSKKNQAELAQQKAQEAPSTQVTQQIEWLKLNIYAAHVYSALGEDGAILEQLKEYTSPELDLKLQNSNGLPILSYRIEKLDEELGPEQDADGLTTFSVRQQRIMALVEHQLEKNVEVLRQVAEHLKYSSLFYETQQIHDYRMHPAWIDPGAEYDPDEVAVPELKQVERLDRLNLHILLSEDLQHVWNETAHQNRLQEFFSNLGIIPQKIHLAYHFLGAETVVHDFLILLKQQQDQTQEISLIISADSEIDQEIIDERIWISDHYLPAEFSSSCCIASTKVNFEQLLPLKRLVLAINQNQVRHILKELNIDELPQYKNEEPFVVVLDDITQIKTLKRIEQYFEQSPIEPHHYLYCRASLGHTQNLEKIYGMMLGMLLPPEQVAVVFGQDIQAIIQDIPEEIGPREAITDS</sequence>
<evidence type="ECO:0000256" key="1">
    <source>
        <dbReference type="SAM" id="Phobius"/>
    </source>
</evidence>
<proteinExistence type="predicted"/>
<dbReference type="EMBL" id="VFBM01000002">
    <property type="protein sequence ID" value="TNX93622.1"/>
    <property type="molecule type" value="Genomic_DNA"/>
</dbReference>
<keyword evidence="1" id="KW-0472">Membrane</keyword>
<accession>A0A8H2K3J6</accession>
<keyword evidence="1" id="KW-0812">Transmembrane</keyword>
<protein>
    <submittedName>
        <fullName evidence="2">Uncharacterized protein</fullName>
    </submittedName>
</protein>